<dbReference type="STRING" id="305507.SAMN04489724_3796"/>
<dbReference type="Proteomes" id="UP000199673">
    <property type="component" value="Unassembled WGS sequence"/>
</dbReference>
<organism evidence="1 2">
    <name type="scientific">Algoriphagus locisalis</name>
    <dbReference type="NCBI Taxonomy" id="305507"/>
    <lineage>
        <taxon>Bacteria</taxon>
        <taxon>Pseudomonadati</taxon>
        <taxon>Bacteroidota</taxon>
        <taxon>Cytophagia</taxon>
        <taxon>Cytophagales</taxon>
        <taxon>Cyclobacteriaceae</taxon>
        <taxon>Algoriphagus</taxon>
    </lineage>
</organism>
<gene>
    <name evidence="1" type="ORF">SAMN04489724_3796</name>
</gene>
<keyword evidence="2" id="KW-1185">Reference proteome</keyword>
<dbReference type="EMBL" id="FPBF01000006">
    <property type="protein sequence ID" value="SFU08301.1"/>
    <property type="molecule type" value="Genomic_DNA"/>
</dbReference>
<name>A0A1I7D9F8_9BACT</name>
<accession>A0A1I7D9F8</accession>
<dbReference type="AlphaFoldDB" id="A0A1I7D9F8"/>
<evidence type="ECO:0000313" key="2">
    <source>
        <dbReference type="Proteomes" id="UP000199673"/>
    </source>
</evidence>
<protein>
    <recommendedName>
        <fullName evidence="3">Lipocalin-like domain-containing protein</fullName>
    </recommendedName>
</protein>
<dbReference type="PROSITE" id="PS51257">
    <property type="entry name" value="PROKAR_LIPOPROTEIN"/>
    <property type="match status" value="1"/>
</dbReference>
<proteinExistence type="predicted"/>
<sequence>MKRYLLALLISCVLFSCEDSENPNILEMPQEWSLIGYKSSWVADPPLIPITDSIYNYRLEKNGSFIKNLGIYRLTGTYEIDESTDDRTYISLIYDEASITLNEESGRNLIHYCGQNYEPFVVVDSKTISGSWGACDGPNFIFQRK</sequence>
<dbReference type="OrthoDB" id="882993at2"/>
<evidence type="ECO:0000313" key="1">
    <source>
        <dbReference type="EMBL" id="SFU08301.1"/>
    </source>
</evidence>
<evidence type="ECO:0008006" key="3">
    <source>
        <dbReference type="Google" id="ProtNLM"/>
    </source>
</evidence>
<dbReference type="RefSeq" id="WP_091696343.1">
    <property type="nucleotide sequence ID" value="NZ_FPBF01000006.1"/>
</dbReference>
<reference evidence="2" key="1">
    <citation type="submission" date="2016-10" db="EMBL/GenBank/DDBJ databases">
        <authorList>
            <person name="Varghese N."/>
            <person name="Submissions S."/>
        </authorList>
    </citation>
    <scope>NUCLEOTIDE SEQUENCE [LARGE SCALE GENOMIC DNA]</scope>
    <source>
        <strain evidence="2">DSM 23445</strain>
    </source>
</reference>